<accession>A0A1F6DJP0</accession>
<name>A0A1F6DJP0_9BACT</name>
<comment type="caution">
    <text evidence="1">The sequence shown here is derived from an EMBL/GenBank/DDBJ whole genome shotgun (WGS) entry which is preliminary data.</text>
</comment>
<dbReference type="AlphaFoldDB" id="A0A1F6DJP0"/>
<dbReference type="EMBL" id="MFLE01000016">
    <property type="protein sequence ID" value="OGG61649.1"/>
    <property type="molecule type" value="Genomic_DNA"/>
</dbReference>
<organism evidence="1 2">
    <name type="scientific">Candidatus Kaiserbacteria bacterium RIFCSPHIGHO2_02_FULL_49_34</name>
    <dbReference type="NCBI Taxonomy" id="1798491"/>
    <lineage>
        <taxon>Bacteria</taxon>
        <taxon>Candidatus Kaiseribacteriota</taxon>
    </lineage>
</organism>
<evidence type="ECO:0000313" key="1">
    <source>
        <dbReference type="EMBL" id="OGG61649.1"/>
    </source>
</evidence>
<dbReference type="STRING" id="1798491.A3C87_04180"/>
<dbReference type="Proteomes" id="UP000176511">
    <property type="component" value="Unassembled WGS sequence"/>
</dbReference>
<gene>
    <name evidence="1" type="ORF">A3C87_04180</name>
</gene>
<evidence type="ECO:0008006" key="3">
    <source>
        <dbReference type="Google" id="ProtNLM"/>
    </source>
</evidence>
<proteinExistence type="predicted"/>
<sequence>MDKLITTYASLLRSYEPVLVRTAMEKRGHGKLWRRVLRETARSAGKDTARTEQVITLARPDDVAKHAENIAKVNATSARIVIDPSIVGGFILRNGFSRTDRSYKTALINLYRKVTA</sequence>
<protein>
    <recommendedName>
        <fullName evidence="3">ATP synthase subunit delta</fullName>
    </recommendedName>
</protein>
<reference evidence="1 2" key="1">
    <citation type="journal article" date="2016" name="Nat. Commun.">
        <title>Thousands of microbial genomes shed light on interconnected biogeochemical processes in an aquifer system.</title>
        <authorList>
            <person name="Anantharaman K."/>
            <person name="Brown C.T."/>
            <person name="Hug L.A."/>
            <person name="Sharon I."/>
            <person name="Castelle C.J."/>
            <person name="Probst A.J."/>
            <person name="Thomas B.C."/>
            <person name="Singh A."/>
            <person name="Wilkins M.J."/>
            <person name="Karaoz U."/>
            <person name="Brodie E.L."/>
            <person name="Williams K.H."/>
            <person name="Hubbard S.S."/>
            <person name="Banfield J.F."/>
        </authorList>
    </citation>
    <scope>NUCLEOTIDE SEQUENCE [LARGE SCALE GENOMIC DNA]</scope>
</reference>
<evidence type="ECO:0000313" key="2">
    <source>
        <dbReference type="Proteomes" id="UP000176511"/>
    </source>
</evidence>